<sequence>MPDRLRALMRTSTASTALVALALLSVFAVVRHFHGFNMVDMLVYRAEGAAVAGGQDLYAMRLPGWDLAATYPPFAAVLFVPGTWFDVSLLRVLVTLGNVALLALLAHLSFRLVGWPRRGHTGPAILLAVGLGVFLEPVYTTFQYGQINLLIACLVLWDLTRSDANRFKGVGIGLAVGIKLTPGVFTVYLLLTGRIRAAGVSVVVFVTTVLLGTAVVPGDSYGFWTEYLWDSRRVGVIELVDNQSLRGMVARLLSTNDPGLFASALSGLVGLLGFAVAALAARSRLRRAEAWAVVTVALTGALVSPISWSHHWVWCVPLLILLCAEAAQEIRVRGRYGRSWRDRRWRVLLAVTLLVFGTHLLWTVPKRAGLGIEPYWQPVSSLYPLVGLAMLGLTAVRLRRSARRVIPVRAVSTESVLAK</sequence>
<feature type="transmembrane region" description="Helical" evidence="8">
    <location>
        <begin position="347"/>
        <end position="364"/>
    </location>
</feature>
<evidence type="ECO:0000256" key="5">
    <source>
        <dbReference type="ARBA" id="ARBA00022989"/>
    </source>
</evidence>
<keyword evidence="3 9" id="KW-0808">Transferase</keyword>
<proteinExistence type="inferred from homology"/>
<dbReference type="RefSeq" id="WP_184915080.1">
    <property type="nucleotide sequence ID" value="NZ_JACHJR010000001.1"/>
</dbReference>
<evidence type="ECO:0000313" key="9">
    <source>
        <dbReference type="EMBL" id="MBB4947296.1"/>
    </source>
</evidence>
<comment type="caution">
    <text evidence="9">The sequence shown here is derived from an EMBL/GenBank/DDBJ whole genome shotgun (WGS) entry which is preliminary data.</text>
</comment>
<evidence type="ECO:0000256" key="2">
    <source>
        <dbReference type="ARBA" id="ARBA00022475"/>
    </source>
</evidence>
<keyword evidence="10" id="KW-1185">Reference proteome</keyword>
<accession>A0A7W7WHJ5</accession>
<evidence type="ECO:0000256" key="7">
    <source>
        <dbReference type="ARBA" id="ARBA00024033"/>
    </source>
</evidence>
<keyword evidence="4 8" id="KW-0812">Transmembrane</keyword>
<evidence type="ECO:0000313" key="10">
    <source>
        <dbReference type="Proteomes" id="UP000573327"/>
    </source>
</evidence>
<protein>
    <submittedName>
        <fullName evidence="9">Alpha-1,2-mannosyltransferase</fullName>
        <ecNumber evidence="9">2.4.1.-</ecNumber>
    </submittedName>
</protein>
<feature type="transmembrane region" description="Helical" evidence="8">
    <location>
        <begin position="125"/>
        <end position="157"/>
    </location>
</feature>
<keyword evidence="9" id="KW-0328">Glycosyltransferase</keyword>
<feature type="transmembrane region" description="Helical" evidence="8">
    <location>
        <begin position="260"/>
        <end position="281"/>
    </location>
</feature>
<evidence type="ECO:0000256" key="6">
    <source>
        <dbReference type="ARBA" id="ARBA00023136"/>
    </source>
</evidence>
<dbReference type="AlphaFoldDB" id="A0A7W7WHJ5"/>
<feature type="transmembrane region" description="Helical" evidence="8">
    <location>
        <begin position="198"/>
        <end position="216"/>
    </location>
</feature>
<keyword evidence="5 8" id="KW-1133">Transmembrane helix</keyword>
<feature type="transmembrane region" description="Helical" evidence="8">
    <location>
        <begin position="89"/>
        <end position="113"/>
    </location>
</feature>
<dbReference type="Proteomes" id="UP000573327">
    <property type="component" value="Unassembled WGS sequence"/>
</dbReference>
<reference evidence="9 10" key="1">
    <citation type="submission" date="2020-08" db="EMBL/GenBank/DDBJ databases">
        <title>Sequencing the genomes of 1000 actinobacteria strains.</title>
        <authorList>
            <person name="Klenk H.-P."/>
        </authorList>
    </citation>
    <scope>NUCLEOTIDE SEQUENCE [LARGE SCALE GENOMIC DNA]</scope>
    <source>
        <strain evidence="9 10">DSM 44786</strain>
    </source>
</reference>
<keyword evidence="6 8" id="KW-0472">Membrane</keyword>
<dbReference type="GO" id="GO:0005886">
    <property type="term" value="C:plasma membrane"/>
    <property type="evidence" value="ECO:0007669"/>
    <property type="project" value="UniProtKB-SubCell"/>
</dbReference>
<evidence type="ECO:0000256" key="3">
    <source>
        <dbReference type="ARBA" id="ARBA00022679"/>
    </source>
</evidence>
<gene>
    <name evidence="9" type="ORF">F4556_002831</name>
</gene>
<organism evidence="9 10">
    <name type="scientific">Kitasatospora gansuensis</name>
    <dbReference type="NCBI Taxonomy" id="258050"/>
    <lineage>
        <taxon>Bacteria</taxon>
        <taxon>Bacillati</taxon>
        <taxon>Actinomycetota</taxon>
        <taxon>Actinomycetes</taxon>
        <taxon>Kitasatosporales</taxon>
        <taxon>Streptomycetaceae</taxon>
        <taxon>Kitasatospora</taxon>
    </lineage>
</organism>
<dbReference type="InterPro" id="IPR018584">
    <property type="entry name" value="GT87"/>
</dbReference>
<comment type="similarity">
    <text evidence="7">Belongs to the glycosyltransferase 87 family.</text>
</comment>
<dbReference type="GO" id="GO:0016758">
    <property type="term" value="F:hexosyltransferase activity"/>
    <property type="evidence" value="ECO:0007669"/>
    <property type="project" value="InterPro"/>
</dbReference>
<dbReference type="EMBL" id="JACHJR010000001">
    <property type="protein sequence ID" value="MBB4947296.1"/>
    <property type="molecule type" value="Genomic_DNA"/>
</dbReference>
<evidence type="ECO:0000256" key="8">
    <source>
        <dbReference type="SAM" id="Phobius"/>
    </source>
</evidence>
<feature type="transmembrane region" description="Helical" evidence="8">
    <location>
        <begin position="169"/>
        <end position="191"/>
    </location>
</feature>
<evidence type="ECO:0000256" key="4">
    <source>
        <dbReference type="ARBA" id="ARBA00022692"/>
    </source>
</evidence>
<feature type="transmembrane region" description="Helical" evidence="8">
    <location>
        <begin position="376"/>
        <end position="396"/>
    </location>
</feature>
<name>A0A7W7WHJ5_9ACTN</name>
<dbReference type="Pfam" id="PF09594">
    <property type="entry name" value="GT87"/>
    <property type="match status" value="1"/>
</dbReference>
<keyword evidence="2" id="KW-1003">Cell membrane</keyword>
<dbReference type="EC" id="2.4.1.-" evidence="9"/>
<evidence type="ECO:0000256" key="1">
    <source>
        <dbReference type="ARBA" id="ARBA00004651"/>
    </source>
</evidence>
<comment type="subcellular location">
    <subcellularLocation>
        <location evidence="1">Cell membrane</location>
        <topology evidence="1">Multi-pass membrane protein</topology>
    </subcellularLocation>
</comment>